<dbReference type="PANTHER" id="PTHR13778:SF47">
    <property type="entry name" value="LIPOPOLYSACCHARIDE 1,3-GALACTOSYLTRANSFERASE"/>
    <property type="match status" value="1"/>
</dbReference>
<evidence type="ECO:0000313" key="8">
    <source>
        <dbReference type="Proteomes" id="UP000694865"/>
    </source>
</evidence>
<keyword evidence="6" id="KW-1133">Transmembrane helix</keyword>
<comment type="similarity">
    <text evidence="1">Belongs to the glycosyltransferase 8 family.</text>
</comment>
<evidence type="ECO:0000256" key="1">
    <source>
        <dbReference type="ARBA" id="ARBA00006351"/>
    </source>
</evidence>
<dbReference type="GeneID" id="100374836"/>
<keyword evidence="3" id="KW-0808">Transferase</keyword>
<feature type="disulfide bond" evidence="5">
    <location>
        <begin position="373"/>
        <end position="382"/>
    </location>
</feature>
<reference evidence="9" key="1">
    <citation type="submission" date="2025-08" db="UniProtKB">
        <authorList>
            <consortium name="RefSeq"/>
        </authorList>
    </citation>
    <scope>IDENTIFICATION</scope>
    <source>
        <tissue evidence="9">Testes</tissue>
    </source>
</reference>
<feature type="domain" description="EGF-like" evidence="7">
    <location>
        <begin position="341"/>
        <end position="383"/>
    </location>
</feature>
<protein>
    <submittedName>
        <fullName evidence="9">Probable galacturonosyltransferase-like 10-like</fullName>
    </submittedName>
</protein>
<dbReference type="InterPro" id="IPR000742">
    <property type="entry name" value="EGF"/>
</dbReference>
<dbReference type="InterPro" id="IPR002495">
    <property type="entry name" value="Glyco_trans_8"/>
</dbReference>
<dbReference type="InterPro" id="IPR029044">
    <property type="entry name" value="Nucleotide-diphossugar_trans"/>
</dbReference>
<keyword evidence="6" id="KW-0472">Membrane</keyword>
<keyword evidence="6" id="KW-0812">Transmembrane</keyword>
<dbReference type="PANTHER" id="PTHR13778">
    <property type="entry name" value="GLYCOSYLTRANSFERASE 8 DOMAIN-CONTAINING PROTEIN"/>
    <property type="match status" value="1"/>
</dbReference>
<dbReference type="Gene3D" id="3.90.550.10">
    <property type="entry name" value="Spore Coat Polysaccharide Biosynthesis Protein SpsA, Chain A"/>
    <property type="match status" value="1"/>
</dbReference>
<keyword evidence="4" id="KW-0479">Metal-binding</keyword>
<name>A0ABM0GT82_SACKO</name>
<proteinExistence type="inferred from homology"/>
<keyword evidence="5" id="KW-0245">EGF-like domain</keyword>
<evidence type="ECO:0000256" key="4">
    <source>
        <dbReference type="ARBA" id="ARBA00022723"/>
    </source>
</evidence>
<evidence type="ECO:0000259" key="7">
    <source>
        <dbReference type="PROSITE" id="PS50026"/>
    </source>
</evidence>
<evidence type="ECO:0000256" key="3">
    <source>
        <dbReference type="ARBA" id="ARBA00022679"/>
    </source>
</evidence>
<evidence type="ECO:0000256" key="2">
    <source>
        <dbReference type="ARBA" id="ARBA00022676"/>
    </source>
</evidence>
<keyword evidence="5" id="KW-1015">Disulfide bond</keyword>
<keyword evidence="8" id="KW-1185">Reference proteome</keyword>
<accession>A0ABM0GT82</accession>
<dbReference type="PROSITE" id="PS00022">
    <property type="entry name" value="EGF_1"/>
    <property type="match status" value="1"/>
</dbReference>
<organism evidence="8 9">
    <name type="scientific">Saccoglossus kowalevskii</name>
    <name type="common">Acorn worm</name>
    <dbReference type="NCBI Taxonomy" id="10224"/>
    <lineage>
        <taxon>Eukaryota</taxon>
        <taxon>Metazoa</taxon>
        <taxon>Hemichordata</taxon>
        <taxon>Enteropneusta</taxon>
        <taxon>Harrimaniidae</taxon>
        <taxon>Saccoglossus</taxon>
    </lineage>
</organism>
<sequence length="386" mass="45029">MRRKLLVTTCIYMSTFAVMMYVGVYNHLQTTMDLKNSSSEQNDSPDSATLYQTHQHRVPDNNIHIIMATDLKNFAGAPVVINSLLRNTGVPEKIRIHFVVCGESIESMKQYLQCHDLDIPPDMIEMVTFDSSILDPDIVKLWEHSYYIPRLKSSCNYARAYFYRLFPEVSKAIYLDMDLVVDAPIEDLWSEASSLTAPFLAVKNNHGFEQEGFRVDVVSKLYQKRYHRTFNKTATIFNCGVFVIDLDYYRSHRIVSEVEFWLKMNARFPENGKLWMWDAQAIIQLLFHKNWQPIDRKWNIEYLGAPGVLMTEGRRRRLGNGGILHWTGDFKPFLPNGLNKEFWEVHQPGQCSGHGECSRNEDSEVAEYWICKCQRRYTGRFCEDDK</sequence>
<dbReference type="Pfam" id="PF01501">
    <property type="entry name" value="Glyco_transf_8"/>
    <property type="match status" value="1"/>
</dbReference>
<evidence type="ECO:0000313" key="9">
    <source>
        <dbReference type="RefSeq" id="XP_002736850.1"/>
    </source>
</evidence>
<evidence type="ECO:0000256" key="6">
    <source>
        <dbReference type="SAM" id="Phobius"/>
    </source>
</evidence>
<dbReference type="SUPFAM" id="SSF57196">
    <property type="entry name" value="EGF/Laminin"/>
    <property type="match status" value="1"/>
</dbReference>
<dbReference type="Proteomes" id="UP000694865">
    <property type="component" value="Unplaced"/>
</dbReference>
<feature type="transmembrane region" description="Helical" evidence="6">
    <location>
        <begin position="5"/>
        <end position="25"/>
    </location>
</feature>
<dbReference type="RefSeq" id="XP_002736850.1">
    <property type="nucleotide sequence ID" value="XM_002736804.2"/>
</dbReference>
<keyword evidence="2" id="KW-0328">Glycosyltransferase</keyword>
<gene>
    <name evidence="9" type="primary">LOC100374836</name>
</gene>
<evidence type="ECO:0000256" key="5">
    <source>
        <dbReference type="PROSITE-ProRule" id="PRU00076"/>
    </source>
</evidence>
<dbReference type="InterPro" id="IPR050748">
    <property type="entry name" value="Glycosyltrans_8_dom-fam"/>
</dbReference>
<dbReference type="SUPFAM" id="SSF53448">
    <property type="entry name" value="Nucleotide-diphospho-sugar transferases"/>
    <property type="match status" value="1"/>
</dbReference>
<comment type="caution">
    <text evidence="5">Lacks conserved residue(s) required for the propagation of feature annotation.</text>
</comment>
<dbReference type="PROSITE" id="PS50026">
    <property type="entry name" value="EGF_3"/>
    <property type="match status" value="1"/>
</dbReference>